<dbReference type="Pfam" id="PF00813">
    <property type="entry name" value="FliP"/>
    <property type="match status" value="1"/>
</dbReference>
<evidence type="ECO:0000256" key="9">
    <source>
        <dbReference type="ARBA" id="ARBA00022989"/>
    </source>
</evidence>
<evidence type="ECO:0000256" key="8">
    <source>
        <dbReference type="ARBA" id="ARBA00022927"/>
    </source>
</evidence>
<dbReference type="eggNOG" id="COG1338">
    <property type="taxonomic scope" value="Bacteria"/>
</dbReference>
<dbReference type="GO" id="GO:0044781">
    <property type="term" value="P:bacterial-type flagellum organization"/>
    <property type="evidence" value="ECO:0007669"/>
    <property type="project" value="UniProtKB-UniRule"/>
</dbReference>
<dbReference type="RefSeq" id="WP_005187099.1">
    <property type="nucleotide sequence ID" value="NZ_KB850050.1"/>
</dbReference>
<keyword evidence="5 13" id="KW-1003">Cell membrane</keyword>
<keyword evidence="15" id="KW-0282">Flagellum</keyword>
<evidence type="ECO:0000256" key="2">
    <source>
        <dbReference type="ARBA" id="ARBA00006257"/>
    </source>
</evidence>
<evidence type="ECO:0000256" key="13">
    <source>
        <dbReference type="RuleBase" id="RU362069"/>
    </source>
</evidence>
<keyword evidence="10 13" id="KW-0472">Membrane</keyword>
<dbReference type="GO" id="GO:0005886">
    <property type="term" value="C:plasma membrane"/>
    <property type="evidence" value="ECO:0007669"/>
    <property type="project" value="UniProtKB-SubCell"/>
</dbReference>
<evidence type="ECO:0000256" key="10">
    <source>
        <dbReference type="ARBA" id="ARBA00023136"/>
    </source>
</evidence>
<comment type="subcellular location">
    <subcellularLocation>
        <location evidence="13">Cell membrane</location>
        <topology evidence="13">Multi-pass membrane protein</topology>
    </subcellularLocation>
    <subcellularLocation>
        <location evidence="13">Bacterial flagellum basal body</location>
    </subcellularLocation>
</comment>
<dbReference type="AlphaFoldDB" id="U3H234"/>
<sequence length="243" mass="27238">MNHKTFIKILIALFSVSISFNCFAAIEQPQQSNIMSMLNPTSTFVSLTILSLIPLILIATTTFVRNVIVLSIMRQALGLQQTPPNIVLILLSFFLVMIVMGPTFEVINQVAFQPYLENKITIQDFFIKAWEPLKNFMITQTHQSDIKLIYELSKTPLPVDSASITPIKLIPAFMLSELKIAFQIGFVILLPFLVIDIIVASILMSLGMIMVPPITISLPIKLLLFLLIDGWSLLFEVLIRSAS</sequence>
<dbReference type="OrthoDB" id="9805111at2"/>
<organism evidence="15 16">
    <name type="scientific">Acinetobacter dispersus</name>
    <dbReference type="NCBI Taxonomy" id="70348"/>
    <lineage>
        <taxon>Bacteria</taxon>
        <taxon>Pseudomonadati</taxon>
        <taxon>Pseudomonadota</taxon>
        <taxon>Gammaproteobacteria</taxon>
        <taxon>Moraxellales</taxon>
        <taxon>Moraxellaceae</taxon>
        <taxon>Acinetobacter</taxon>
    </lineage>
</organism>
<dbReference type="PROSITE" id="PS01060">
    <property type="entry name" value="FLIP_1"/>
    <property type="match status" value="1"/>
</dbReference>
<dbReference type="InterPro" id="IPR005838">
    <property type="entry name" value="T3SS_IM_P"/>
</dbReference>
<evidence type="ECO:0000313" key="16">
    <source>
        <dbReference type="Proteomes" id="UP000013261"/>
    </source>
</evidence>
<feature type="transmembrane region" description="Helical" evidence="13">
    <location>
        <begin position="85"/>
        <end position="104"/>
    </location>
</feature>
<evidence type="ECO:0000256" key="6">
    <source>
        <dbReference type="ARBA" id="ARBA00022692"/>
    </source>
</evidence>
<dbReference type="HOGENOM" id="CLU_042028_0_1_6"/>
<keyword evidence="15" id="KW-0969">Cilium</keyword>
<dbReference type="PROSITE" id="PS01061">
    <property type="entry name" value="FLIP_2"/>
    <property type="match status" value="1"/>
</dbReference>
<dbReference type="GO" id="GO:0009425">
    <property type="term" value="C:bacterial-type flagellum basal body"/>
    <property type="evidence" value="ECO:0007669"/>
    <property type="project" value="UniProtKB-SubCell"/>
</dbReference>
<dbReference type="PANTHER" id="PTHR30587">
    <property type="entry name" value="FLAGELLAR BIOSYNTHETIC PROTEIN FLIP"/>
    <property type="match status" value="1"/>
</dbReference>
<feature type="chain" id="PRO_5004643191" description="Flagellar biosynthetic protein FliP" evidence="14">
    <location>
        <begin position="25"/>
        <end position="243"/>
    </location>
</feature>
<name>U3H234_9GAMM</name>
<evidence type="ECO:0000256" key="12">
    <source>
        <dbReference type="ARBA" id="ARBA00023225"/>
    </source>
</evidence>
<dbReference type="PATRIC" id="fig|1217703.3.peg.1454"/>
<keyword evidence="8 13" id="KW-0653">Protein transport</keyword>
<accession>U3H234</accession>
<dbReference type="NCBIfam" id="TIGR01103">
    <property type="entry name" value="fliP"/>
    <property type="match status" value="1"/>
</dbReference>
<evidence type="ECO:0000256" key="1">
    <source>
        <dbReference type="ARBA" id="ARBA00003663"/>
    </source>
</evidence>
<proteinExistence type="inferred from homology"/>
<keyword evidence="11" id="KW-0975">Bacterial flagellum</keyword>
<dbReference type="PRINTS" id="PR00951">
    <property type="entry name" value="FLGBIOSNFLIP"/>
</dbReference>
<keyword evidence="6 13" id="KW-0812">Transmembrane</keyword>
<evidence type="ECO:0000256" key="3">
    <source>
        <dbReference type="ARBA" id="ARBA00021714"/>
    </source>
</evidence>
<comment type="caution">
    <text evidence="15">The sequence shown here is derived from an EMBL/GenBank/DDBJ whole genome shotgun (WGS) entry which is preliminary data.</text>
</comment>
<comment type="function">
    <text evidence="1 13">Plays a role in the flagellum-specific transport system.</text>
</comment>
<feature type="signal peptide" evidence="14">
    <location>
        <begin position="1"/>
        <end position="24"/>
    </location>
</feature>
<dbReference type="InterPro" id="IPR005837">
    <property type="entry name" value="FliP"/>
</dbReference>
<keyword evidence="12 13" id="KW-1006">Bacterial flagellum protein export</keyword>
<reference evidence="15 16" key="1">
    <citation type="submission" date="2013-02" db="EMBL/GenBank/DDBJ databases">
        <title>The Genome Sequence of Acinetobacter sp. ANC 4105.</title>
        <authorList>
            <consortium name="The Broad Institute Genome Sequencing Platform"/>
            <consortium name="The Broad Institute Genome Sequencing Center for Infectious Disease"/>
            <person name="Cerqueira G."/>
            <person name="Feldgarden M."/>
            <person name="Courvalin P."/>
            <person name="Perichon B."/>
            <person name="Grillot-Courvalin C."/>
            <person name="Clermont D."/>
            <person name="Rocha E."/>
            <person name="Yoon E.-J."/>
            <person name="Nemec A."/>
            <person name="Walker B."/>
            <person name="Young S.K."/>
            <person name="Zeng Q."/>
            <person name="Gargeya S."/>
            <person name="Fitzgerald M."/>
            <person name="Haas B."/>
            <person name="Abouelleil A."/>
            <person name="Alvarado L."/>
            <person name="Arachchi H.M."/>
            <person name="Berlin A.M."/>
            <person name="Chapman S.B."/>
            <person name="Dewar J."/>
            <person name="Goldberg J."/>
            <person name="Griggs A."/>
            <person name="Gujja S."/>
            <person name="Hansen M."/>
            <person name="Howarth C."/>
            <person name="Imamovic A."/>
            <person name="Larimer J."/>
            <person name="McCowan C."/>
            <person name="Murphy C."/>
            <person name="Neiman D."/>
            <person name="Pearson M."/>
            <person name="Priest M."/>
            <person name="Roberts A."/>
            <person name="Saif S."/>
            <person name="Shea T."/>
            <person name="Sisk P."/>
            <person name="Sykes S."/>
            <person name="Wortman J."/>
            <person name="Nusbaum C."/>
            <person name="Birren B."/>
        </authorList>
    </citation>
    <scope>NUCLEOTIDE SEQUENCE [LARGE SCALE GENOMIC DNA]</scope>
    <source>
        <strain evidence="15 16">ANC 4105</strain>
    </source>
</reference>
<keyword evidence="14" id="KW-0732">Signal</keyword>
<keyword evidence="9 13" id="KW-1133">Transmembrane helix</keyword>
<keyword evidence="15" id="KW-0966">Cell projection</keyword>
<dbReference type="GO" id="GO:0009306">
    <property type="term" value="P:protein secretion"/>
    <property type="evidence" value="ECO:0007669"/>
    <property type="project" value="UniProtKB-UniRule"/>
</dbReference>
<evidence type="ECO:0000256" key="4">
    <source>
        <dbReference type="ARBA" id="ARBA00022448"/>
    </source>
</evidence>
<dbReference type="EMBL" id="APRL01000013">
    <property type="protein sequence ID" value="ENW91577.1"/>
    <property type="molecule type" value="Genomic_DNA"/>
</dbReference>
<dbReference type="Proteomes" id="UP000013261">
    <property type="component" value="Unassembled WGS sequence"/>
</dbReference>
<evidence type="ECO:0000256" key="7">
    <source>
        <dbReference type="ARBA" id="ARBA00022795"/>
    </source>
</evidence>
<feature type="transmembrane region" description="Helical" evidence="13">
    <location>
        <begin position="48"/>
        <end position="73"/>
    </location>
</feature>
<evidence type="ECO:0000256" key="14">
    <source>
        <dbReference type="SAM" id="SignalP"/>
    </source>
</evidence>
<evidence type="ECO:0000256" key="11">
    <source>
        <dbReference type="ARBA" id="ARBA00023143"/>
    </source>
</evidence>
<evidence type="ECO:0000256" key="5">
    <source>
        <dbReference type="ARBA" id="ARBA00022475"/>
    </source>
</evidence>
<comment type="similarity">
    <text evidence="2 13">Belongs to the FliP/MopC/SpaP family.</text>
</comment>
<evidence type="ECO:0000313" key="15">
    <source>
        <dbReference type="EMBL" id="ENW91577.1"/>
    </source>
</evidence>
<gene>
    <name evidence="13" type="primary">fliP</name>
    <name evidence="15" type="ORF">F904_01514</name>
</gene>
<dbReference type="PANTHER" id="PTHR30587:SF0">
    <property type="entry name" value="FLAGELLAR BIOSYNTHETIC PROTEIN FLIP"/>
    <property type="match status" value="1"/>
</dbReference>
<feature type="transmembrane region" description="Helical" evidence="13">
    <location>
        <begin position="218"/>
        <end position="239"/>
    </location>
</feature>
<protein>
    <recommendedName>
        <fullName evidence="3 13">Flagellar biosynthetic protein FliP</fullName>
    </recommendedName>
</protein>
<feature type="transmembrane region" description="Helical" evidence="13">
    <location>
        <begin position="180"/>
        <end position="206"/>
    </location>
</feature>
<keyword evidence="7 13" id="KW-1005">Bacterial flagellum biogenesis</keyword>
<keyword evidence="4 13" id="KW-0813">Transport</keyword>
<dbReference type="PRINTS" id="PR01302">
    <property type="entry name" value="TYPE3IMPPROT"/>
</dbReference>
<keyword evidence="16" id="KW-1185">Reference proteome</keyword>